<dbReference type="InterPro" id="IPR029058">
    <property type="entry name" value="AB_hydrolase_fold"/>
</dbReference>
<comment type="caution">
    <text evidence="2">The sequence shown here is derived from an EMBL/GenBank/DDBJ whole genome shotgun (WGS) entry which is preliminary data.</text>
</comment>
<evidence type="ECO:0000313" key="2">
    <source>
        <dbReference type="EMBL" id="PWK80843.1"/>
    </source>
</evidence>
<dbReference type="PANTHER" id="PTHR43798:SF33">
    <property type="entry name" value="HYDROLASE, PUTATIVE (AFU_ORTHOLOGUE AFUA_2G14860)-RELATED"/>
    <property type="match status" value="1"/>
</dbReference>
<accession>A0A316HLA8</accession>
<evidence type="ECO:0000313" key="3">
    <source>
        <dbReference type="Proteomes" id="UP000246005"/>
    </source>
</evidence>
<dbReference type="Gene3D" id="3.40.50.1820">
    <property type="entry name" value="alpha/beta hydrolase"/>
    <property type="match status" value="1"/>
</dbReference>
<dbReference type="GO" id="GO:0016020">
    <property type="term" value="C:membrane"/>
    <property type="evidence" value="ECO:0007669"/>
    <property type="project" value="TreeGrafter"/>
</dbReference>
<organism evidence="2 3">
    <name type="scientific">Lentzea atacamensis</name>
    <dbReference type="NCBI Taxonomy" id="531938"/>
    <lineage>
        <taxon>Bacteria</taxon>
        <taxon>Bacillati</taxon>
        <taxon>Actinomycetota</taxon>
        <taxon>Actinomycetes</taxon>
        <taxon>Pseudonocardiales</taxon>
        <taxon>Pseudonocardiaceae</taxon>
        <taxon>Lentzea</taxon>
    </lineage>
</organism>
<proteinExistence type="predicted"/>
<reference evidence="2 3" key="1">
    <citation type="submission" date="2018-05" db="EMBL/GenBank/DDBJ databases">
        <title>Genomic Encyclopedia of Type Strains, Phase IV (KMG-IV): sequencing the most valuable type-strain genomes for metagenomic binning, comparative biology and taxonomic classification.</title>
        <authorList>
            <person name="Goeker M."/>
        </authorList>
    </citation>
    <scope>NUCLEOTIDE SEQUENCE [LARGE SCALE GENOMIC DNA]</scope>
    <source>
        <strain evidence="2 3">DSM 45480</strain>
    </source>
</reference>
<dbReference type="EMBL" id="QGHB01000021">
    <property type="protein sequence ID" value="PWK80843.1"/>
    <property type="molecule type" value="Genomic_DNA"/>
</dbReference>
<dbReference type="InterPro" id="IPR050266">
    <property type="entry name" value="AB_hydrolase_sf"/>
</dbReference>
<dbReference type="AlphaFoldDB" id="A0A316HLA8"/>
<dbReference type="GO" id="GO:0003824">
    <property type="term" value="F:catalytic activity"/>
    <property type="evidence" value="ECO:0007669"/>
    <property type="project" value="UniProtKB-ARBA"/>
</dbReference>
<sequence length="234" mass="25499">MSSLTFQNMNVIIHGAQSVAADWDQVKALLEPAAVPERRGRSGVPLPDDHSLRTEVEDLHEVLDQHKNATLIGHSYGGLIALLAAQERDDLEALVLYEPALHVDSAKVASFRHALSRGDRDLALEIMVTEIAGEQQFRDTDPEGWLKAQELLETTSRELATVESFRYQPPKLQVPVTVIVGEHTDHIFGPAARDVVRDTGGTLVTLEGEGHIAHVTNPELLAATIRNGSSTLSA</sequence>
<name>A0A316HLA8_9PSEU</name>
<feature type="domain" description="AB hydrolase-1" evidence="1">
    <location>
        <begin position="11"/>
        <end position="223"/>
    </location>
</feature>
<evidence type="ECO:0000259" key="1">
    <source>
        <dbReference type="Pfam" id="PF12697"/>
    </source>
</evidence>
<dbReference type="InterPro" id="IPR000073">
    <property type="entry name" value="AB_hydrolase_1"/>
</dbReference>
<dbReference type="Proteomes" id="UP000246005">
    <property type="component" value="Unassembled WGS sequence"/>
</dbReference>
<dbReference type="Pfam" id="PF12697">
    <property type="entry name" value="Abhydrolase_6"/>
    <property type="match status" value="1"/>
</dbReference>
<dbReference type="SUPFAM" id="SSF53474">
    <property type="entry name" value="alpha/beta-Hydrolases"/>
    <property type="match status" value="1"/>
</dbReference>
<dbReference type="PANTHER" id="PTHR43798">
    <property type="entry name" value="MONOACYLGLYCEROL LIPASE"/>
    <property type="match status" value="1"/>
</dbReference>
<gene>
    <name evidence="2" type="ORF">C8D88_12113</name>
</gene>
<protein>
    <submittedName>
        <fullName evidence="2">Pimeloyl-ACP methyl ester carboxylesterase</fullName>
    </submittedName>
</protein>